<comment type="catalytic activity">
    <reaction evidence="8">
        <text>L-proline + NAD(+) = (S)-1-pyrroline-5-carboxylate + NADH + 2 H(+)</text>
        <dbReference type="Rhea" id="RHEA:14105"/>
        <dbReference type="ChEBI" id="CHEBI:15378"/>
        <dbReference type="ChEBI" id="CHEBI:17388"/>
        <dbReference type="ChEBI" id="CHEBI:57540"/>
        <dbReference type="ChEBI" id="CHEBI:57945"/>
        <dbReference type="ChEBI" id="CHEBI:60039"/>
        <dbReference type="EC" id="1.5.1.2"/>
    </reaction>
</comment>
<proteinExistence type="inferred from homology"/>
<evidence type="ECO:0000256" key="8">
    <source>
        <dbReference type="HAMAP-Rule" id="MF_01925"/>
    </source>
</evidence>
<evidence type="ECO:0000313" key="16">
    <source>
        <dbReference type="Proteomes" id="UP000214646"/>
    </source>
</evidence>
<dbReference type="GO" id="GO:0005737">
    <property type="term" value="C:cytoplasm"/>
    <property type="evidence" value="ECO:0007669"/>
    <property type="project" value="UniProtKB-SubCell"/>
</dbReference>
<dbReference type="AlphaFoldDB" id="A0A225DIL0"/>
<dbReference type="InterPro" id="IPR000304">
    <property type="entry name" value="Pyrroline-COOH_reductase"/>
</dbReference>
<dbReference type="PROSITE" id="PS00521">
    <property type="entry name" value="P5CR"/>
    <property type="match status" value="1"/>
</dbReference>
<comment type="function">
    <text evidence="8">Catalyzes the reduction of 1-pyrroline-5-carboxylate (PCA) to L-proline.</text>
</comment>
<dbReference type="InterPro" id="IPR053790">
    <property type="entry name" value="P5CR-like_CS"/>
</dbReference>
<dbReference type="GO" id="GO:0004735">
    <property type="term" value="F:pyrroline-5-carboxylate reductase activity"/>
    <property type="evidence" value="ECO:0007669"/>
    <property type="project" value="UniProtKB-UniRule"/>
</dbReference>
<dbReference type="Pfam" id="PF03807">
    <property type="entry name" value="F420_oxidored"/>
    <property type="match status" value="1"/>
</dbReference>
<dbReference type="FunFam" id="3.40.50.720:FF:000190">
    <property type="entry name" value="Pyrroline-5-carboxylate reductase"/>
    <property type="match status" value="1"/>
</dbReference>
<keyword evidence="4 8" id="KW-0028">Amino-acid biosynthesis</keyword>
<dbReference type="RefSeq" id="WP_088259042.1">
    <property type="nucleotide sequence ID" value="NZ_NIDE01000017.1"/>
</dbReference>
<evidence type="ECO:0000256" key="1">
    <source>
        <dbReference type="ARBA" id="ARBA00004496"/>
    </source>
</evidence>
<evidence type="ECO:0000256" key="9">
    <source>
        <dbReference type="NCBIfam" id="TIGR00112"/>
    </source>
</evidence>
<accession>A0A225DIL0</accession>
<dbReference type="SUPFAM" id="SSF51735">
    <property type="entry name" value="NAD(P)-binding Rossmann-fold domains"/>
    <property type="match status" value="1"/>
</dbReference>
<dbReference type="Proteomes" id="UP000214646">
    <property type="component" value="Unassembled WGS sequence"/>
</dbReference>
<comment type="pathway">
    <text evidence="8 11">Amino-acid biosynthesis; L-proline biosynthesis; L-proline from L-glutamate 5-semialdehyde: step 1/1.</text>
</comment>
<dbReference type="InterPro" id="IPR028939">
    <property type="entry name" value="P5C_Rdtase_cat_N"/>
</dbReference>
<dbReference type="InterPro" id="IPR036291">
    <property type="entry name" value="NAD(P)-bd_dom_sf"/>
</dbReference>
<evidence type="ECO:0000313" key="15">
    <source>
        <dbReference type="EMBL" id="OWK35957.1"/>
    </source>
</evidence>
<evidence type="ECO:0000256" key="7">
    <source>
        <dbReference type="ARBA" id="ARBA00023002"/>
    </source>
</evidence>
<comment type="subcellular location">
    <subcellularLocation>
        <location evidence="1 8">Cytoplasm</location>
    </subcellularLocation>
</comment>
<organism evidence="15 16">
    <name type="scientific">Fimbriiglobus ruber</name>
    <dbReference type="NCBI Taxonomy" id="1908690"/>
    <lineage>
        <taxon>Bacteria</taxon>
        <taxon>Pseudomonadati</taxon>
        <taxon>Planctomycetota</taxon>
        <taxon>Planctomycetia</taxon>
        <taxon>Gemmatales</taxon>
        <taxon>Gemmataceae</taxon>
        <taxon>Fimbriiglobus</taxon>
    </lineage>
</organism>
<keyword evidence="5 8" id="KW-0641">Proline biosynthesis</keyword>
<dbReference type="OrthoDB" id="9805754at2"/>
<feature type="chain" id="PRO_5012850051" description="Pyrroline-5-carboxylate reductase" evidence="12">
    <location>
        <begin position="21"/>
        <end position="270"/>
    </location>
</feature>
<keyword evidence="7 8" id="KW-0560">Oxidoreductase</keyword>
<dbReference type="NCBIfam" id="TIGR00112">
    <property type="entry name" value="proC"/>
    <property type="match status" value="1"/>
</dbReference>
<feature type="domain" description="Pyrroline-5-carboxylate reductase catalytic N-terminal" evidence="13">
    <location>
        <begin position="7"/>
        <end position="101"/>
    </location>
</feature>
<name>A0A225DIL0_9BACT</name>
<dbReference type="UniPathway" id="UPA00098">
    <property type="reaction ID" value="UER00361"/>
</dbReference>
<evidence type="ECO:0000256" key="4">
    <source>
        <dbReference type="ARBA" id="ARBA00022605"/>
    </source>
</evidence>
<comment type="catalytic activity">
    <reaction evidence="8 11">
        <text>L-proline + NADP(+) = (S)-1-pyrroline-5-carboxylate + NADPH + 2 H(+)</text>
        <dbReference type="Rhea" id="RHEA:14109"/>
        <dbReference type="ChEBI" id="CHEBI:15378"/>
        <dbReference type="ChEBI" id="CHEBI:17388"/>
        <dbReference type="ChEBI" id="CHEBI:57783"/>
        <dbReference type="ChEBI" id="CHEBI:58349"/>
        <dbReference type="ChEBI" id="CHEBI:60039"/>
        <dbReference type="EC" id="1.5.1.2"/>
    </reaction>
</comment>
<evidence type="ECO:0000256" key="11">
    <source>
        <dbReference type="RuleBase" id="RU003903"/>
    </source>
</evidence>
<feature type="domain" description="Pyrroline-5-carboxylate reductase dimerisation" evidence="14">
    <location>
        <begin position="164"/>
        <end position="268"/>
    </location>
</feature>
<dbReference type="FunFam" id="1.10.3730.10:FF:000001">
    <property type="entry name" value="Pyrroline-5-carboxylate reductase"/>
    <property type="match status" value="1"/>
</dbReference>
<dbReference type="PANTHER" id="PTHR11645">
    <property type="entry name" value="PYRROLINE-5-CARBOXYLATE REDUCTASE"/>
    <property type="match status" value="1"/>
</dbReference>
<dbReference type="PIRSF" id="PIRSF000193">
    <property type="entry name" value="Pyrrol-5-carb_rd"/>
    <property type="match status" value="1"/>
</dbReference>
<evidence type="ECO:0000256" key="3">
    <source>
        <dbReference type="ARBA" id="ARBA00022490"/>
    </source>
</evidence>
<reference evidence="16" key="1">
    <citation type="submission" date="2017-06" db="EMBL/GenBank/DDBJ databases">
        <title>Genome analysis of Fimbriiglobus ruber SP5, the first member of the order Planctomycetales with confirmed chitinolytic capability.</title>
        <authorList>
            <person name="Ravin N.V."/>
            <person name="Rakitin A.L."/>
            <person name="Ivanova A.A."/>
            <person name="Beletsky A.V."/>
            <person name="Kulichevskaya I.S."/>
            <person name="Mardanov A.V."/>
            <person name="Dedysh S.N."/>
        </authorList>
    </citation>
    <scope>NUCLEOTIDE SEQUENCE [LARGE SCALE GENOMIC DNA]</scope>
    <source>
        <strain evidence="16">SP5</strain>
    </source>
</reference>
<keyword evidence="6 8" id="KW-0521">NADP</keyword>
<protein>
    <recommendedName>
        <fullName evidence="8 9">Pyrroline-5-carboxylate reductase</fullName>
        <shortName evidence="8">P5C reductase</shortName>
        <shortName evidence="8">P5CR</shortName>
        <ecNumber evidence="8 9">1.5.1.2</ecNumber>
    </recommendedName>
    <alternativeName>
        <fullName evidence="8">PCA reductase</fullName>
    </alternativeName>
</protein>
<dbReference type="Gene3D" id="3.40.50.720">
    <property type="entry name" value="NAD(P)-binding Rossmann-like Domain"/>
    <property type="match status" value="1"/>
</dbReference>
<evidence type="ECO:0000256" key="2">
    <source>
        <dbReference type="ARBA" id="ARBA00005525"/>
    </source>
</evidence>
<feature type="binding site" evidence="10">
    <location>
        <position position="59"/>
    </location>
    <ligand>
        <name>NADPH</name>
        <dbReference type="ChEBI" id="CHEBI:57783"/>
    </ligand>
</feature>
<dbReference type="Gene3D" id="1.10.3730.10">
    <property type="entry name" value="ProC C-terminal domain-like"/>
    <property type="match status" value="1"/>
</dbReference>
<dbReference type="InterPro" id="IPR008927">
    <property type="entry name" value="6-PGluconate_DH-like_C_sf"/>
</dbReference>
<feature type="signal peptide" evidence="12">
    <location>
        <begin position="1"/>
        <end position="20"/>
    </location>
</feature>
<dbReference type="Pfam" id="PF14748">
    <property type="entry name" value="P5CR_dimer"/>
    <property type="match status" value="1"/>
</dbReference>
<dbReference type="EC" id="1.5.1.2" evidence="8 9"/>
<keyword evidence="12" id="KW-0732">Signal</keyword>
<evidence type="ECO:0000256" key="10">
    <source>
        <dbReference type="PIRSR" id="PIRSR000193-1"/>
    </source>
</evidence>
<evidence type="ECO:0000256" key="6">
    <source>
        <dbReference type="ARBA" id="ARBA00022857"/>
    </source>
</evidence>
<dbReference type="HAMAP" id="MF_01925">
    <property type="entry name" value="P5C_reductase"/>
    <property type="match status" value="1"/>
</dbReference>
<keyword evidence="3 8" id="KW-0963">Cytoplasm</keyword>
<dbReference type="PANTHER" id="PTHR11645:SF0">
    <property type="entry name" value="PYRROLINE-5-CARBOXYLATE REDUCTASE 3"/>
    <property type="match status" value="1"/>
</dbReference>
<dbReference type="InterPro" id="IPR029036">
    <property type="entry name" value="P5CR_dimer"/>
</dbReference>
<evidence type="ECO:0000256" key="5">
    <source>
        <dbReference type="ARBA" id="ARBA00022650"/>
    </source>
</evidence>
<evidence type="ECO:0000256" key="12">
    <source>
        <dbReference type="SAM" id="SignalP"/>
    </source>
</evidence>
<comment type="similarity">
    <text evidence="2 8 11">Belongs to the pyrroline-5-carboxylate reductase family.</text>
</comment>
<dbReference type="SUPFAM" id="SSF48179">
    <property type="entry name" value="6-phosphogluconate dehydrogenase C-terminal domain-like"/>
    <property type="match status" value="1"/>
</dbReference>
<feature type="binding site" evidence="10">
    <location>
        <begin position="10"/>
        <end position="15"/>
    </location>
    <ligand>
        <name>NADP(+)</name>
        <dbReference type="ChEBI" id="CHEBI:58349"/>
    </ligand>
</feature>
<sequence>MAAPLAIGFLGAGQMATALANGWTAAGLLDPARSLASDPYPAARDKFASATGIRAVAGNAEVVAGCEVVILAVKPQTMAAVLAELATVATDRHLFVSIAAGVTLGALSAGLGSKARVIRVMPNTPCLLGASASGFAAGPAATPEDVALVARLFGAVGKAFALPEHQLDAVTGLSGSGPAFVYVMIEALADGGVRVGLPRDVALALAAQTVLGSAKMVLETGQHPGALKDAVASPGGTTIAGLHALERGGVRAALMDAVEAATKRAQELGK</sequence>
<dbReference type="EMBL" id="NIDE01000017">
    <property type="protein sequence ID" value="OWK35957.1"/>
    <property type="molecule type" value="Genomic_DNA"/>
</dbReference>
<dbReference type="GO" id="GO:0055129">
    <property type="term" value="P:L-proline biosynthetic process"/>
    <property type="evidence" value="ECO:0007669"/>
    <property type="project" value="UniProtKB-UniRule"/>
</dbReference>
<comment type="caution">
    <text evidence="15">The sequence shown here is derived from an EMBL/GenBank/DDBJ whole genome shotgun (WGS) entry which is preliminary data.</text>
</comment>
<evidence type="ECO:0000259" key="14">
    <source>
        <dbReference type="Pfam" id="PF14748"/>
    </source>
</evidence>
<feature type="binding site" evidence="10">
    <location>
        <begin position="72"/>
        <end position="75"/>
    </location>
    <ligand>
        <name>NADP(+)</name>
        <dbReference type="ChEBI" id="CHEBI:58349"/>
    </ligand>
</feature>
<evidence type="ECO:0000259" key="13">
    <source>
        <dbReference type="Pfam" id="PF03807"/>
    </source>
</evidence>
<keyword evidence="16" id="KW-1185">Reference proteome</keyword>
<gene>
    <name evidence="8" type="primary">proC</name>
    <name evidence="15" type="ORF">FRUB_08520</name>
</gene>